<evidence type="ECO:0000256" key="1">
    <source>
        <dbReference type="PIRSR" id="PIRSR011396-1"/>
    </source>
</evidence>
<keyword evidence="2" id="KW-0547">Nucleotide-binding</keyword>
<dbReference type="GO" id="GO:0000166">
    <property type="term" value="F:nucleotide binding"/>
    <property type="evidence" value="ECO:0007669"/>
    <property type="project" value="UniProtKB-KW"/>
</dbReference>
<dbReference type="InterPro" id="IPR006905">
    <property type="entry name" value="Flavin_halogenase"/>
</dbReference>
<dbReference type="Gene3D" id="3.50.50.60">
    <property type="entry name" value="FAD/NAD(P)-binding domain"/>
    <property type="match status" value="1"/>
</dbReference>
<evidence type="ECO:0000313" key="3">
    <source>
        <dbReference type="EMBL" id="PXX43341.1"/>
    </source>
</evidence>
<dbReference type="Proteomes" id="UP000247792">
    <property type="component" value="Unassembled WGS sequence"/>
</dbReference>
<keyword evidence="2" id="KW-0274">FAD</keyword>
<feature type="binding site" evidence="2">
    <location>
        <position position="348"/>
    </location>
    <ligand>
        <name>FAD</name>
        <dbReference type="ChEBI" id="CHEBI:57692"/>
    </ligand>
</feature>
<dbReference type="GO" id="GO:0004497">
    <property type="term" value="F:monooxygenase activity"/>
    <property type="evidence" value="ECO:0007669"/>
    <property type="project" value="InterPro"/>
</dbReference>
<feature type="binding site" evidence="2">
    <location>
        <position position="344"/>
    </location>
    <ligand>
        <name>L-tryptophan</name>
        <dbReference type="ChEBI" id="CHEBI:57912"/>
    </ligand>
</feature>
<dbReference type="Pfam" id="PF04820">
    <property type="entry name" value="Trp_halogenase"/>
    <property type="match status" value="1"/>
</dbReference>
<evidence type="ECO:0000256" key="2">
    <source>
        <dbReference type="PIRSR" id="PIRSR011396-2"/>
    </source>
</evidence>
<feature type="active site" evidence="1">
    <location>
        <position position="78"/>
    </location>
</feature>
<dbReference type="InterPro" id="IPR033856">
    <property type="entry name" value="Trp_halogen"/>
</dbReference>
<dbReference type="RefSeq" id="WP_110255863.1">
    <property type="nucleotide sequence ID" value="NZ_QJKB01000004.1"/>
</dbReference>
<name>A0A318J986_9BURK</name>
<dbReference type="SUPFAM" id="SSF51905">
    <property type="entry name" value="FAD/NAD(P)-binding domain"/>
    <property type="match status" value="1"/>
</dbReference>
<dbReference type="AlphaFoldDB" id="A0A318J986"/>
<dbReference type="InterPro" id="IPR050816">
    <property type="entry name" value="Flavin-dep_Halogenase_NPB"/>
</dbReference>
<keyword evidence="4" id="KW-1185">Reference proteome</keyword>
<reference evidence="3 4" key="1">
    <citation type="submission" date="2018-05" db="EMBL/GenBank/DDBJ databases">
        <title>Genomic Encyclopedia of Type Strains, Phase IV (KMG-IV): sequencing the most valuable type-strain genomes for metagenomic binning, comparative biology and taxonomic classification.</title>
        <authorList>
            <person name="Goeker M."/>
        </authorList>
    </citation>
    <scope>NUCLEOTIDE SEQUENCE [LARGE SCALE GENOMIC DNA]</scope>
    <source>
        <strain evidence="3 4">DSM 19792</strain>
    </source>
</reference>
<comment type="caution">
    <text evidence="3">The sequence shown here is derived from an EMBL/GenBank/DDBJ whole genome shotgun (WGS) entry which is preliminary data.</text>
</comment>
<organism evidence="3 4">
    <name type="scientific">Undibacterium pigrum</name>
    <dbReference type="NCBI Taxonomy" id="401470"/>
    <lineage>
        <taxon>Bacteria</taxon>
        <taxon>Pseudomonadati</taxon>
        <taxon>Pseudomonadota</taxon>
        <taxon>Betaproteobacteria</taxon>
        <taxon>Burkholderiales</taxon>
        <taxon>Oxalobacteraceae</taxon>
        <taxon>Undibacterium</taxon>
    </lineage>
</organism>
<dbReference type="PANTHER" id="PTHR43747:SF4">
    <property type="entry name" value="FLAVIN-DEPENDENT TRYPTOPHAN HALOGENASE"/>
    <property type="match status" value="1"/>
</dbReference>
<dbReference type="InterPro" id="IPR036188">
    <property type="entry name" value="FAD/NAD-bd_sf"/>
</dbReference>
<accession>A0A318J986</accession>
<dbReference type="PIRSF" id="PIRSF011396">
    <property type="entry name" value="Trp_halogenase"/>
    <property type="match status" value="1"/>
</dbReference>
<dbReference type="PANTHER" id="PTHR43747">
    <property type="entry name" value="FAD-BINDING PROTEIN"/>
    <property type="match status" value="1"/>
</dbReference>
<feature type="binding site" evidence="2">
    <location>
        <position position="335"/>
    </location>
    <ligand>
        <name>FAD</name>
        <dbReference type="ChEBI" id="CHEBI:57692"/>
    </ligand>
</feature>
<feature type="binding site" evidence="2">
    <location>
        <position position="78"/>
    </location>
    <ligand>
        <name>7-chloro-L-tryptophan</name>
        <dbReference type="ChEBI" id="CHEBI:58713"/>
    </ligand>
</feature>
<gene>
    <name evidence="3" type="ORF">DFR42_104342</name>
</gene>
<protein>
    <submittedName>
        <fullName evidence="3">Tryptophan halogenase</fullName>
    </submittedName>
</protein>
<keyword evidence="2" id="KW-0285">Flavoprotein</keyword>
<dbReference type="EMBL" id="QJKB01000004">
    <property type="protein sequence ID" value="PXX43341.1"/>
    <property type="molecule type" value="Genomic_DNA"/>
</dbReference>
<dbReference type="OrthoDB" id="8868802at2"/>
<proteinExistence type="predicted"/>
<sequence>MRVKNIAIIGGGTAGWLAANHLAVELRAETDITITVIESPEIGIIGVGEGTVPHIKKSLLKFGIPEAELLATCDTTFKKGIKFVDWMAPSASNPENSYYHPFSSAYPGGADVTSWYLKNSASMEFADVTEAPSLAEAMKSPKRISSAPYEGVVNYAYHFNAVKFGQLLAKNAKEKLGVLHKPATIVNAQLNEHGEVDYLITKEGEQLQYDFFVDCSGFHSLIMGKLFNIPFVDKSSQLLTDTALAVQIPTEANSQIPPYTLAKAHSAGWMWDIPLTNRRGVGFVYSSAHMTEDVAVEHLSRHLQLNTDQFSPRKIPMRMGYREKFWCKNVVALGLAQGFVEPLEATSIFVTDFSAELFARNFSVEKESMSVAADYCNKAVAYTWERVIDFVQLHYCISDRQDSAFWRATTQEVKRSDILQERLDMWAVNSPKKLDIFSRFDLFDVENFLFVLYGMKYKTRAKNMTVYEEDYFRQEIEKVNMYRKKLSGELLDHRLWLDKFATAYQQTSGK</sequence>
<evidence type="ECO:0000313" key="4">
    <source>
        <dbReference type="Proteomes" id="UP000247792"/>
    </source>
</evidence>
<feature type="binding site" evidence="2">
    <location>
        <begin position="11"/>
        <end position="14"/>
    </location>
    <ligand>
        <name>FAD</name>
        <dbReference type="ChEBI" id="CHEBI:57692"/>
    </ligand>
</feature>